<accession>A0A4C1T2T2</accession>
<dbReference type="AlphaFoldDB" id="A0A4C1T2T2"/>
<organism evidence="2 3">
    <name type="scientific">Eumeta variegata</name>
    <name type="common">Bagworm moth</name>
    <name type="synonym">Eumeta japonica</name>
    <dbReference type="NCBI Taxonomy" id="151549"/>
    <lineage>
        <taxon>Eukaryota</taxon>
        <taxon>Metazoa</taxon>
        <taxon>Ecdysozoa</taxon>
        <taxon>Arthropoda</taxon>
        <taxon>Hexapoda</taxon>
        <taxon>Insecta</taxon>
        <taxon>Pterygota</taxon>
        <taxon>Neoptera</taxon>
        <taxon>Endopterygota</taxon>
        <taxon>Lepidoptera</taxon>
        <taxon>Glossata</taxon>
        <taxon>Ditrysia</taxon>
        <taxon>Tineoidea</taxon>
        <taxon>Psychidae</taxon>
        <taxon>Oiketicinae</taxon>
        <taxon>Eumeta</taxon>
    </lineage>
</organism>
<protein>
    <submittedName>
        <fullName evidence="2">Nucleic-acid-binding protein from transposon X-element</fullName>
    </submittedName>
</protein>
<keyword evidence="3" id="KW-1185">Reference proteome</keyword>
<proteinExistence type="predicted"/>
<comment type="caution">
    <text evidence="2">The sequence shown here is derived from an EMBL/GenBank/DDBJ whole genome shotgun (WGS) entry which is preliminary data.</text>
</comment>
<evidence type="ECO:0000256" key="1">
    <source>
        <dbReference type="SAM" id="MobiDB-lite"/>
    </source>
</evidence>
<sequence length="102" mass="11497">MPRQCHRCQLYGHAALNCHAQPRCVKCQMPHWTKECNRTKDAGDKPSCCNCSQKRTANYGGCPPKPRPIKRTVPKCSSKQLTDMTKARQPTNISKDNVGKNK</sequence>
<dbReference type="EMBL" id="BGZK01000027">
    <property type="protein sequence ID" value="GBP07581.1"/>
    <property type="molecule type" value="Genomic_DNA"/>
</dbReference>
<evidence type="ECO:0000313" key="3">
    <source>
        <dbReference type="Proteomes" id="UP000299102"/>
    </source>
</evidence>
<evidence type="ECO:0000313" key="2">
    <source>
        <dbReference type="EMBL" id="GBP07581.1"/>
    </source>
</evidence>
<gene>
    <name evidence="2" type="primary">ORF1</name>
    <name evidence="2" type="ORF">EVAR_2724_1</name>
</gene>
<feature type="region of interest" description="Disordered" evidence="1">
    <location>
        <begin position="59"/>
        <end position="102"/>
    </location>
</feature>
<dbReference type="Proteomes" id="UP000299102">
    <property type="component" value="Unassembled WGS sequence"/>
</dbReference>
<name>A0A4C1T2T2_EUMVA</name>
<dbReference type="OrthoDB" id="7487068at2759"/>
<reference evidence="2 3" key="1">
    <citation type="journal article" date="2019" name="Commun. Biol.">
        <title>The bagworm genome reveals a unique fibroin gene that provides high tensile strength.</title>
        <authorList>
            <person name="Kono N."/>
            <person name="Nakamura H."/>
            <person name="Ohtoshi R."/>
            <person name="Tomita M."/>
            <person name="Numata K."/>
            <person name="Arakawa K."/>
        </authorList>
    </citation>
    <scope>NUCLEOTIDE SEQUENCE [LARGE SCALE GENOMIC DNA]</scope>
</reference>
<feature type="compositionally biased region" description="Polar residues" evidence="1">
    <location>
        <begin position="75"/>
        <end position="95"/>
    </location>
</feature>